<evidence type="ECO:0000259" key="10">
    <source>
        <dbReference type="Pfam" id="PF03553"/>
    </source>
</evidence>
<evidence type="ECO:0000256" key="2">
    <source>
        <dbReference type="ARBA" id="ARBA00022448"/>
    </source>
</evidence>
<keyword evidence="12" id="KW-1185">Reference proteome</keyword>
<evidence type="ECO:0000313" key="12">
    <source>
        <dbReference type="Proteomes" id="UP000184245"/>
    </source>
</evidence>
<dbReference type="GO" id="GO:0005886">
    <property type="term" value="C:plasma membrane"/>
    <property type="evidence" value="ECO:0007669"/>
    <property type="project" value="UniProtKB-SubCell"/>
</dbReference>
<accession>A0A1M5BD32</accession>
<dbReference type="InterPro" id="IPR018461">
    <property type="entry name" value="Na/H_Antiport_NhaC-like_C"/>
</dbReference>
<comment type="subcellular location">
    <subcellularLocation>
        <location evidence="1">Cell membrane</location>
        <topology evidence="1">Multi-pass membrane protein</topology>
    </subcellularLocation>
</comment>
<evidence type="ECO:0000256" key="9">
    <source>
        <dbReference type="SAM" id="Phobius"/>
    </source>
</evidence>
<dbReference type="AlphaFoldDB" id="A0A1M5BD32"/>
<feature type="transmembrane region" description="Helical" evidence="9">
    <location>
        <begin position="429"/>
        <end position="452"/>
    </location>
</feature>
<dbReference type="PANTHER" id="PTHR33451">
    <property type="entry name" value="MALATE-2H(+)/NA(+)-LACTATE ANTIPORTER"/>
    <property type="match status" value="1"/>
</dbReference>
<evidence type="ECO:0000256" key="6">
    <source>
        <dbReference type="ARBA" id="ARBA00022989"/>
    </source>
</evidence>
<keyword evidence="2" id="KW-0813">Transport</keyword>
<feature type="domain" description="Na+/H+ antiporter NhaC-like C-terminal" evidence="10">
    <location>
        <begin position="162"/>
        <end position="453"/>
    </location>
</feature>
<dbReference type="PANTHER" id="PTHR33451:SF3">
    <property type="entry name" value="MALATE-2H(+)_NA(+)-LACTATE ANTIPORTER"/>
    <property type="match status" value="1"/>
</dbReference>
<evidence type="ECO:0000256" key="4">
    <source>
        <dbReference type="ARBA" id="ARBA00022475"/>
    </source>
</evidence>
<evidence type="ECO:0000256" key="7">
    <source>
        <dbReference type="ARBA" id="ARBA00023136"/>
    </source>
</evidence>
<dbReference type="STRING" id="1122155.SAMN02745158_03604"/>
<keyword evidence="3" id="KW-0050">Antiport</keyword>
<feature type="transmembrane region" description="Helical" evidence="9">
    <location>
        <begin position="317"/>
        <end position="340"/>
    </location>
</feature>
<name>A0A1M5BD32_9CLOT</name>
<feature type="transmembrane region" description="Helical" evidence="9">
    <location>
        <begin position="194"/>
        <end position="214"/>
    </location>
</feature>
<organism evidence="11 12">
    <name type="scientific">Lactonifactor longoviformis DSM 17459</name>
    <dbReference type="NCBI Taxonomy" id="1122155"/>
    <lineage>
        <taxon>Bacteria</taxon>
        <taxon>Bacillati</taxon>
        <taxon>Bacillota</taxon>
        <taxon>Clostridia</taxon>
        <taxon>Eubacteriales</taxon>
        <taxon>Clostridiaceae</taxon>
        <taxon>Lactonifactor</taxon>
    </lineage>
</organism>
<dbReference type="Proteomes" id="UP000184245">
    <property type="component" value="Unassembled WGS sequence"/>
</dbReference>
<sequence>MEEKTNRKLSVAEALILLVISVAILMWGVLIAGTPTAISLMISGTICALYGSVVLHQKFDYIFGHTMEIVSGAMPALYFLMFTGAVSAAWIASSTIPYIIYVGLSIIKPQIFLFAALLITALTSFCTGSSWAIVASVGLALAGIGQGLGIPPALTAGCVVSGCFMGDKWSPLSDSCNLVAATSGRKSIDVSKSMCATSGGALVISLVLYLLIGFKYSSNTDISQITEYISQLDASFNMSILALLPLAFVIIMVILKFPILPVLFGGVVIGVLEAMIFQGQTLSQMLTTCWSGYVCDSGFEFVDTLFTRGGIVGTADLIMLFFAAVFFAGSAESIGIIDVIVQLLTKLIHTAGSLVAATVATCIGIVFLTSSDYTSIILNNRLYKETYKEIGLDGIVLSRTVAESTTTIGAICPWNSSAMVASAAMGVSAFAYAPLSFPTWISIILAIIFAFAGKFTPKVQGESSK</sequence>
<feature type="transmembrane region" description="Helical" evidence="9">
    <location>
        <begin position="262"/>
        <end position="280"/>
    </location>
</feature>
<keyword evidence="4" id="KW-1003">Cell membrane</keyword>
<feature type="transmembrane region" description="Helical" evidence="9">
    <location>
        <begin position="37"/>
        <end position="55"/>
    </location>
</feature>
<feature type="transmembrane region" description="Helical" evidence="9">
    <location>
        <begin position="234"/>
        <end position="255"/>
    </location>
</feature>
<proteinExistence type="inferred from homology"/>
<evidence type="ECO:0000256" key="8">
    <source>
        <dbReference type="ARBA" id="ARBA00038435"/>
    </source>
</evidence>
<feature type="transmembrane region" description="Helical" evidence="9">
    <location>
        <begin position="112"/>
        <end position="142"/>
    </location>
</feature>
<feature type="transmembrane region" description="Helical" evidence="9">
    <location>
        <begin position="76"/>
        <end position="100"/>
    </location>
</feature>
<keyword evidence="5 9" id="KW-0812">Transmembrane</keyword>
<evidence type="ECO:0000256" key="1">
    <source>
        <dbReference type="ARBA" id="ARBA00004651"/>
    </source>
</evidence>
<reference evidence="11 12" key="1">
    <citation type="submission" date="2016-11" db="EMBL/GenBank/DDBJ databases">
        <authorList>
            <person name="Jaros S."/>
            <person name="Januszkiewicz K."/>
            <person name="Wedrychowicz H."/>
        </authorList>
    </citation>
    <scope>NUCLEOTIDE SEQUENCE [LARGE SCALE GENOMIC DNA]</scope>
    <source>
        <strain evidence="11 12">DSM 17459</strain>
    </source>
</reference>
<dbReference type="InterPro" id="IPR052180">
    <property type="entry name" value="NhaC_Na-H+_Antiporter"/>
</dbReference>
<feature type="transmembrane region" description="Helical" evidence="9">
    <location>
        <begin position="347"/>
        <end position="368"/>
    </location>
</feature>
<evidence type="ECO:0000256" key="5">
    <source>
        <dbReference type="ARBA" id="ARBA00022692"/>
    </source>
</evidence>
<protein>
    <submittedName>
        <fullName evidence="11">Na+:H+ antiporter, NhaC family</fullName>
    </submittedName>
</protein>
<evidence type="ECO:0000313" key="11">
    <source>
        <dbReference type="EMBL" id="SHF40471.1"/>
    </source>
</evidence>
<dbReference type="Pfam" id="PF03553">
    <property type="entry name" value="Na_H_antiporter"/>
    <property type="match status" value="1"/>
</dbReference>
<keyword evidence="7 9" id="KW-0472">Membrane</keyword>
<keyword evidence="6 9" id="KW-1133">Transmembrane helix</keyword>
<comment type="similarity">
    <text evidence="8">Belongs to the NhaC Na(+)/H(+) (TC 2.A.35) antiporter family.</text>
</comment>
<feature type="transmembrane region" description="Helical" evidence="9">
    <location>
        <begin position="12"/>
        <end position="31"/>
    </location>
</feature>
<gene>
    <name evidence="11" type="ORF">SAMN02745158_03604</name>
</gene>
<dbReference type="GO" id="GO:0015297">
    <property type="term" value="F:antiporter activity"/>
    <property type="evidence" value="ECO:0007669"/>
    <property type="project" value="UniProtKB-KW"/>
</dbReference>
<evidence type="ECO:0000256" key="3">
    <source>
        <dbReference type="ARBA" id="ARBA00022449"/>
    </source>
</evidence>
<dbReference type="EMBL" id="FQVI01000026">
    <property type="protein sequence ID" value="SHF40471.1"/>
    <property type="molecule type" value="Genomic_DNA"/>
</dbReference>